<keyword evidence="4" id="KW-1134">Transmembrane beta strand</keyword>
<comment type="caution">
    <text evidence="8">The sequence shown here is derived from an EMBL/GenBank/DDBJ whole genome shotgun (WGS) entry which is preliminary data.</text>
</comment>
<dbReference type="Gene3D" id="1.20.1600.10">
    <property type="entry name" value="Outer membrane efflux proteins (OEP)"/>
    <property type="match status" value="1"/>
</dbReference>
<keyword evidence="6" id="KW-0472">Membrane</keyword>
<name>A0A444VT89_9FLAO</name>
<accession>A0A444VT89</accession>
<proteinExistence type="inferred from homology"/>
<keyword evidence="3" id="KW-0813">Transport</keyword>
<protein>
    <submittedName>
        <fullName evidence="8">Outer membrane efflux protein</fullName>
    </submittedName>
</protein>
<dbReference type="Proteomes" id="UP000290433">
    <property type="component" value="Unassembled WGS sequence"/>
</dbReference>
<evidence type="ECO:0000256" key="2">
    <source>
        <dbReference type="ARBA" id="ARBA00007613"/>
    </source>
</evidence>
<dbReference type="GO" id="GO:0009279">
    <property type="term" value="C:cell outer membrane"/>
    <property type="evidence" value="ECO:0007669"/>
    <property type="project" value="UniProtKB-SubCell"/>
</dbReference>
<dbReference type="EMBL" id="JUIV01000022">
    <property type="protein sequence ID" value="RYJ36841.1"/>
    <property type="molecule type" value="Genomic_DNA"/>
</dbReference>
<dbReference type="GO" id="GO:0015288">
    <property type="term" value="F:porin activity"/>
    <property type="evidence" value="ECO:0007669"/>
    <property type="project" value="TreeGrafter"/>
</dbReference>
<keyword evidence="7" id="KW-0998">Cell outer membrane</keyword>
<dbReference type="PANTHER" id="PTHR30026:SF20">
    <property type="entry name" value="OUTER MEMBRANE PROTEIN TOLC"/>
    <property type="match status" value="1"/>
</dbReference>
<dbReference type="PANTHER" id="PTHR30026">
    <property type="entry name" value="OUTER MEMBRANE PROTEIN TOLC"/>
    <property type="match status" value="1"/>
</dbReference>
<evidence type="ECO:0000256" key="4">
    <source>
        <dbReference type="ARBA" id="ARBA00022452"/>
    </source>
</evidence>
<dbReference type="OrthoDB" id="940457at2"/>
<dbReference type="InterPro" id="IPR003423">
    <property type="entry name" value="OMP_efflux"/>
</dbReference>
<evidence type="ECO:0000313" key="8">
    <source>
        <dbReference type="EMBL" id="RYJ36841.1"/>
    </source>
</evidence>
<comment type="similarity">
    <text evidence="2">Belongs to the outer membrane factor (OMF) (TC 1.B.17) family.</text>
</comment>
<dbReference type="GO" id="GO:1990281">
    <property type="term" value="C:efflux pump complex"/>
    <property type="evidence" value="ECO:0007669"/>
    <property type="project" value="TreeGrafter"/>
</dbReference>
<keyword evidence="5" id="KW-0812">Transmembrane</keyword>
<dbReference type="AlphaFoldDB" id="A0A444VT89"/>
<reference evidence="8 9" key="1">
    <citation type="submission" date="2014-12" db="EMBL/GenBank/DDBJ databases">
        <title>Genome sequence of Flavobacterium anhuiense RCM74.</title>
        <authorList>
            <person name="Kim J.F."/>
            <person name="Song J.Y."/>
            <person name="Kwak M.-J."/>
            <person name="Lee S.-W."/>
        </authorList>
    </citation>
    <scope>NUCLEOTIDE SEQUENCE [LARGE SCALE GENOMIC DNA]</scope>
    <source>
        <strain evidence="8 9">RCM74</strain>
    </source>
</reference>
<comment type="subcellular location">
    <subcellularLocation>
        <location evidence="1">Cell outer membrane</location>
    </subcellularLocation>
</comment>
<evidence type="ECO:0000256" key="7">
    <source>
        <dbReference type="ARBA" id="ARBA00023237"/>
    </source>
</evidence>
<dbReference type="Pfam" id="PF02321">
    <property type="entry name" value="OEP"/>
    <property type="match status" value="1"/>
</dbReference>
<evidence type="ECO:0000313" key="9">
    <source>
        <dbReference type="Proteomes" id="UP000290433"/>
    </source>
</evidence>
<sequence length="476" mass="55086">MFRIFLISLMCLYSRDIFSQKALEINDFINNVESSSEIARSAKYTELNNKEYRLFNKSFLPDFSLNFSLPSYNRSISEVMQPDGSYAFRESNSANSKVSLSLTQKIPFTGGKITISNSLNRLDLFGDDQRSTSYSASWLGINFSQSLTFFNEMKWENKIQQAKYNYNNLINRQKRIDIKKAAVRHYFELAKIKKQAVLIDAEWISASKYKKIVKDLISAGRIMAYDSIDVELRLLDIQRNQVFLKKGEALKIKSINSFFNSEIIRDSDQLPVPGLNFEVQSPDAYIESYLLVHQIVAANSLTGLDKNIRQLQSMKYYSANLSLGVGFNNATDQYQDIFKDPNQSQNFSISLSLPLLDFGKRKTEFQISKTKYEIEALNLELDKRNTIERINLTVQEIRDLYEALKIEKSRSALLQNKLKLMEKLLFAQKVLYAEYSDAERLSYDANIEIMNITEQIYNKVTDLEQITLTDIIKYEN</sequence>
<evidence type="ECO:0000256" key="5">
    <source>
        <dbReference type="ARBA" id="ARBA00022692"/>
    </source>
</evidence>
<dbReference type="GO" id="GO:0015562">
    <property type="term" value="F:efflux transmembrane transporter activity"/>
    <property type="evidence" value="ECO:0007669"/>
    <property type="project" value="InterPro"/>
</dbReference>
<dbReference type="SUPFAM" id="SSF56954">
    <property type="entry name" value="Outer membrane efflux proteins (OEP)"/>
    <property type="match status" value="1"/>
</dbReference>
<organism evidence="8 9">
    <name type="scientific">Flavobacterium anhuiense</name>
    <dbReference type="NCBI Taxonomy" id="459526"/>
    <lineage>
        <taxon>Bacteria</taxon>
        <taxon>Pseudomonadati</taxon>
        <taxon>Bacteroidota</taxon>
        <taxon>Flavobacteriia</taxon>
        <taxon>Flavobacteriales</taxon>
        <taxon>Flavobacteriaceae</taxon>
        <taxon>Flavobacterium</taxon>
    </lineage>
</organism>
<dbReference type="RefSeq" id="WP_129748785.1">
    <property type="nucleotide sequence ID" value="NZ_JUIV01000022.1"/>
</dbReference>
<gene>
    <name evidence="8" type="ORF">NU08_4102</name>
</gene>
<dbReference type="InterPro" id="IPR051906">
    <property type="entry name" value="TolC-like"/>
</dbReference>
<evidence type="ECO:0000256" key="3">
    <source>
        <dbReference type="ARBA" id="ARBA00022448"/>
    </source>
</evidence>
<evidence type="ECO:0000256" key="6">
    <source>
        <dbReference type="ARBA" id="ARBA00023136"/>
    </source>
</evidence>
<evidence type="ECO:0000256" key="1">
    <source>
        <dbReference type="ARBA" id="ARBA00004442"/>
    </source>
</evidence>